<dbReference type="Proteomes" id="UP000183200">
    <property type="component" value="Unassembled WGS sequence"/>
</dbReference>
<organism evidence="1 2">
    <name type="scientific">Pedobacter steynii</name>
    <dbReference type="NCBI Taxonomy" id="430522"/>
    <lineage>
        <taxon>Bacteria</taxon>
        <taxon>Pseudomonadati</taxon>
        <taxon>Bacteroidota</taxon>
        <taxon>Sphingobacteriia</taxon>
        <taxon>Sphingobacteriales</taxon>
        <taxon>Sphingobacteriaceae</taxon>
        <taxon>Pedobacter</taxon>
    </lineage>
</organism>
<evidence type="ECO:0000313" key="1">
    <source>
        <dbReference type="EMBL" id="SDL46853.1"/>
    </source>
</evidence>
<accession>A0A1G9KC53</accession>
<gene>
    <name evidence="1" type="ORF">SAMN05421820_101523</name>
</gene>
<proteinExistence type="predicted"/>
<dbReference type="AlphaFoldDB" id="A0A1G9KC53"/>
<sequence length="35" mass="4227">MDTPLEFLSNHQKMQMELNFGLKILRDLISKKNHR</sequence>
<name>A0A1G9KC53_9SPHI</name>
<protein>
    <submittedName>
        <fullName evidence="1">Uncharacterized protein</fullName>
    </submittedName>
</protein>
<reference evidence="2" key="1">
    <citation type="submission" date="2016-10" db="EMBL/GenBank/DDBJ databases">
        <authorList>
            <person name="Varghese N."/>
            <person name="Submissions S."/>
        </authorList>
    </citation>
    <scope>NUCLEOTIDE SEQUENCE [LARGE SCALE GENOMIC DNA]</scope>
    <source>
        <strain evidence="2">DSM 19110</strain>
    </source>
</reference>
<evidence type="ECO:0000313" key="2">
    <source>
        <dbReference type="Proteomes" id="UP000183200"/>
    </source>
</evidence>
<keyword evidence="2" id="KW-1185">Reference proteome</keyword>
<dbReference type="EMBL" id="FNGY01000001">
    <property type="protein sequence ID" value="SDL46853.1"/>
    <property type="molecule type" value="Genomic_DNA"/>
</dbReference>